<dbReference type="GO" id="GO:0004725">
    <property type="term" value="F:protein tyrosine phosphatase activity"/>
    <property type="evidence" value="ECO:0007669"/>
    <property type="project" value="InterPro"/>
</dbReference>
<dbReference type="InterPro" id="IPR017867">
    <property type="entry name" value="Tyr_phospatase_low_mol_wt"/>
</dbReference>
<protein>
    <submittedName>
        <fullName evidence="4">Low molecular weight protein-tyrosine-phosphatase</fullName>
    </submittedName>
</protein>
<dbReference type="Pfam" id="PF01451">
    <property type="entry name" value="LMWPc"/>
    <property type="match status" value="1"/>
</dbReference>
<dbReference type="InterPro" id="IPR023485">
    <property type="entry name" value="Ptyr_pPase"/>
</dbReference>
<dbReference type="SUPFAM" id="SSF52788">
    <property type="entry name" value="Phosphotyrosine protein phosphatases I"/>
    <property type="match status" value="1"/>
</dbReference>
<dbReference type="InterPro" id="IPR036196">
    <property type="entry name" value="Ptyr_pPase_sf"/>
</dbReference>
<dbReference type="PRINTS" id="PR00719">
    <property type="entry name" value="LMWPTPASE"/>
</dbReference>
<dbReference type="AlphaFoldDB" id="M1GMB7"/>
<evidence type="ECO:0000313" key="4">
    <source>
        <dbReference type="EMBL" id="AGE14078.1"/>
    </source>
</evidence>
<name>M1GMB7_9ZZZZ</name>
<evidence type="ECO:0000256" key="2">
    <source>
        <dbReference type="ARBA" id="ARBA00022801"/>
    </source>
</evidence>
<dbReference type="Gene3D" id="3.40.50.2300">
    <property type="match status" value="1"/>
</dbReference>
<dbReference type="InterPro" id="IPR052995">
    <property type="entry name" value="LMW-PTP"/>
</dbReference>
<feature type="domain" description="Phosphotyrosine protein phosphatase I" evidence="3">
    <location>
        <begin position="2"/>
        <end position="75"/>
    </location>
</feature>
<dbReference type="EMBL" id="JQ815895">
    <property type="protein sequence ID" value="AGE14078.1"/>
    <property type="molecule type" value="Genomic_DNA"/>
</dbReference>
<sequence>MSQDDYHDFDLILAMDWENLALLQQQCPRGQKHKLHLLMRFAGEHDAATVPDPYYGGSEGFNTVLDYVEDACQGLIEVVRRRATMYAAA</sequence>
<comment type="similarity">
    <text evidence="1">Belongs to the low molecular weight phosphotyrosine protein phosphatase family.</text>
</comment>
<dbReference type="PANTHER" id="PTHR47439">
    <property type="entry name" value="LOW MOLECULAR WEIGHT PHOSPHOTYROSINE PROTEIN PHOSPHATASE-RELATED"/>
    <property type="match status" value="1"/>
</dbReference>
<accession>M1GMB7</accession>
<reference evidence="4" key="1">
    <citation type="journal article" date="2013" name="Appl. Environ. Microbiol.">
        <title>RubisCO Gene Clusters Found in a Metagenome Microarray from Acid Mine Drainage.</title>
        <authorList>
            <person name="Guo X."/>
            <person name="Yin H."/>
            <person name="Cong J."/>
            <person name="Dai Z."/>
            <person name="Liang Y."/>
            <person name="Liu X."/>
        </authorList>
    </citation>
    <scope>NUCLEOTIDE SEQUENCE</scope>
</reference>
<keyword evidence="2" id="KW-0378">Hydrolase</keyword>
<proteinExistence type="inferred from homology"/>
<organism evidence="4">
    <name type="scientific">uncultured prokaryote</name>
    <dbReference type="NCBI Taxonomy" id="198431"/>
    <lineage>
        <taxon>unclassified sequences</taxon>
        <taxon>environmental samples</taxon>
    </lineage>
</organism>
<evidence type="ECO:0000256" key="1">
    <source>
        <dbReference type="ARBA" id="ARBA00011063"/>
    </source>
</evidence>
<dbReference type="PANTHER" id="PTHR47439:SF1">
    <property type="entry name" value="ACID PHOSPHATASE"/>
    <property type="match status" value="1"/>
</dbReference>
<evidence type="ECO:0000259" key="3">
    <source>
        <dbReference type="Pfam" id="PF01451"/>
    </source>
</evidence>